<reference evidence="1 2" key="1">
    <citation type="journal article" date="2022" name="Genome Biol. Evol.">
        <title>The Spruce Budworm Genome: Reconstructing the Evolutionary History of Antifreeze Proteins.</title>
        <authorList>
            <person name="Beliveau C."/>
            <person name="Gagne P."/>
            <person name="Picq S."/>
            <person name="Vernygora O."/>
            <person name="Keeling C.I."/>
            <person name="Pinkney K."/>
            <person name="Doucet D."/>
            <person name="Wen F."/>
            <person name="Johnston J.S."/>
            <person name="Maaroufi H."/>
            <person name="Boyle B."/>
            <person name="Laroche J."/>
            <person name="Dewar K."/>
            <person name="Juretic N."/>
            <person name="Blackburn G."/>
            <person name="Nisole A."/>
            <person name="Brunet B."/>
            <person name="Brandao M."/>
            <person name="Lumley L."/>
            <person name="Duan J."/>
            <person name="Quan G."/>
            <person name="Lucarotti C.J."/>
            <person name="Roe A.D."/>
            <person name="Sperling F.A.H."/>
            <person name="Levesque R.C."/>
            <person name="Cusson M."/>
        </authorList>
    </citation>
    <scope>NUCLEOTIDE SEQUENCE [LARGE SCALE GENOMIC DNA]</scope>
    <source>
        <strain evidence="1">Glfc:IPQL:Cfum</strain>
    </source>
</reference>
<sequence length="736" mass="83142">MSSHFTQYMSADDKSRIVVAEHEAIAALSHQSAFSVDQIIACLISLAPRINTNPRIILTSSLVLHALVSYQPEDLAVTSHTAAGLVKVLSVWFELLVGALNHSMLVEDREICGMFFAVTCQLGVDVLRLSKLLSNGRQTTDFVQSILADDQEVDSLKQCARALDGSIHRVMLELVVFTKDNQKQIATEEYEVFLKFLLDFFYGNAASDQLPDFCDVLFSSGYLAMLPQVQIARNDTTIRKMSTLVLGEMLKGLADKYLDVDSSDSSCARDIHMSTISSGSLASLDERVYLEKATDRLVGMLHPEPSVYYTHNPALLLWAFTSQRIPNQVRVHVLSEWFKTEDSVPSELTSEPIVWELLLNILIQSKEPTVLQNCVKSLYSCLEETDEDSREDFGLIIWPMLPGVLSKALIANNNEIETNICYLLELSFMLVPVELEQNLCLKLAVLTTAVFTKNNEMETKSRYDFEYACLKLCLYLLGLANNQNDNRVLLTYMNRPGFLPSVLFASNSLDNRVMCIALQLLSYIVHYYTKNNYQPKCILQIQTHLITKSLREDSTSERGASLLQLVYMVLNSGPNTPLVLTYSLEVSPSETQQCNALRALMLRIQMLCCRESKSQSSAGWKTLSAIFKHAIIFKNDPKLVATLTSQPWTQTLICFQLTQNITDEFLTFTITWISLLKITIKKAREEKRSRMFKQSLICKTLLMLKKHLVVEDGLIDVKHKILIIVKELLEDSDIQN</sequence>
<comment type="caution">
    <text evidence="1">The sequence shown here is derived from an EMBL/GenBank/DDBJ whole genome shotgun (WGS) entry which is preliminary data.</text>
</comment>
<name>A0ACC0J6R9_CHOFU</name>
<organism evidence="1 2">
    <name type="scientific">Choristoneura fumiferana</name>
    <name type="common">Spruce budworm moth</name>
    <name type="synonym">Archips fumiferana</name>
    <dbReference type="NCBI Taxonomy" id="7141"/>
    <lineage>
        <taxon>Eukaryota</taxon>
        <taxon>Metazoa</taxon>
        <taxon>Ecdysozoa</taxon>
        <taxon>Arthropoda</taxon>
        <taxon>Hexapoda</taxon>
        <taxon>Insecta</taxon>
        <taxon>Pterygota</taxon>
        <taxon>Neoptera</taxon>
        <taxon>Endopterygota</taxon>
        <taxon>Lepidoptera</taxon>
        <taxon>Glossata</taxon>
        <taxon>Ditrysia</taxon>
        <taxon>Tortricoidea</taxon>
        <taxon>Tortricidae</taxon>
        <taxon>Tortricinae</taxon>
        <taxon>Choristoneura</taxon>
    </lineage>
</organism>
<protein>
    <submittedName>
        <fullName evidence="1">Uncharacterized protein</fullName>
    </submittedName>
</protein>
<accession>A0ACC0J6R9</accession>
<keyword evidence="2" id="KW-1185">Reference proteome</keyword>
<dbReference type="Proteomes" id="UP001064048">
    <property type="component" value="Chromosome 14"/>
</dbReference>
<evidence type="ECO:0000313" key="2">
    <source>
        <dbReference type="Proteomes" id="UP001064048"/>
    </source>
</evidence>
<dbReference type="EMBL" id="CM046114">
    <property type="protein sequence ID" value="KAI8419837.1"/>
    <property type="molecule type" value="Genomic_DNA"/>
</dbReference>
<gene>
    <name evidence="1" type="ORF">MSG28_008473</name>
</gene>
<proteinExistence type="predicted"/>
<evidence type="ECO:0000313" key="1">
    <source>
        <dbReference type="EMBL" id="KAI8419837.1"/>
    </source>
</evidence>